<gene>
    <name evidence="2" type="ORF">RRG08_020974</name>
</gene>
<sequence length="315" mass="34460">MTKAASPLDTGQVDRDGPGRPADRGSLEMYVCGVTPRVDIGMPCPVSAWSLDVQLSGFRLDIARPCCPVPSCPVLPQISRADCLTTTLIAGTVCFDCRHSHDISDKSLVLSETDRVQGLVLAPLSCLWPELTSSLIVLIRNFASLKFFNGDFFDGEMKSLQTMYGRQVALESVRSGSRASLSRATISFFPISAVVDLISKFLKEVGFGAPKHKAESIDQSQTSSAQIRLSFVLDGATVAPDSRDRFRPRGEEQDFLCCVICGLAWHSYRLPWELPPAACCLFGADVDTSPCWALEVSEKFLPVQGLCYFMEVFVL</sequence>
<name>A0AAE0ZNK1_9GAST</name>
<evidence type="ECO:0000256" key="1">
    <source>
        <dbReference type="SAM" id="MobiDB-lite"/>
    </source>
</evidence>
<dbReference type="AlphaFoldDB" id="A0AAE0ZNK1"/>
<feature type="compositionally biased region" description="Basic and acidic residues" evidence="1">
    <location>
        <begin position="12"/>
        <end position="24"/>
    </location>
</feature>
<proteinExistence type="predicted"/>
<dbReference type="Proteomes" id="UP001283361">
    <property type="component" value="Unassembled WGS sequence"/>
</dbReference>
<dbReference type="EMBL" id="JAWDGP010003657">
    <property type="protein sequence ID" value="KAK3772131.1"/>
    <property type="molecule type" value="Genomic_DNA"/>
</dbReference>
<organism evidence="2 3">
    <name type="scientific">Elysia crispata</name>
    <name type="common">lettuce slug</name>
    <dbReference type="NCBI Taxonomy" id="231223"/>
    <lineage>
        <taxon>Eukaryota</taxon>
        <taxon>Metazoa</taxon>
        <taxon>Spiralia</taxon>
        <taxon>Lophotrochozoa</taxon>
        <taxon>Mollusca</taxon>
        <taxon>Gastropoda</taxon>
        <taxon>Heterobranchia</taxon>
        <taxon>Euthyneura</taxon>
        <taxon>Panpulmonata</taxon>
        <taxon>Sacoglossa</taxon>
        <taxon>Placobranchoidea</taxon>
        <taxon>Plakobranchidae</taxon>
        <taxon>Elysia</taxon>
    </lineage>
</organism>
<evidence type="ECO:0000313" key="2">
    <source>
        <dbReference type="EMBL" id="KAK3772131.1"/>
    </source>
</evidence>
<protein>
    <submittedName>
        <fullName evidence="2">Uncharacterized protein</fullName>
    </submittedName>
</protein>
<comment type="caution">
    <text evidence="2">The sequence shown here is derived from an EMBL/GenBank/DDBJ whole genome shotgun (WGS) entry which is preliminary data.</text>
</comment>
<evidence type="ECO:0000313" key="3">
    <source>
        <dbReference type="Proteomes" id="UP001283361"/>
    </source>
</evidence>
<accession>A0AAE0ZNK1</accession>
<reference evidence="2" key="1">
    <citation type="journal article" date="2023" name="G3 (Bethesda)">
        <title>A reference genome for the long-term kleptoplast-retaining sea slug Elysia crispata morphotype clarki.</title>
        <authorList>
            <person name="Eastman K.E."/>
            <person name="Pendleton A.L."/>
            <person name="Shaikh M.A."/>
            <person name="Suttiyut T."/>
            <person name="Ogas R."/>
            <person name="Tomko P."/>
            <person name="Gavelis G."/>
            <person name="Widhalm J.R."/>
            <person name="Wisecaver J.H."/>
        </authorList>
    </citation>
    <scope>NUCLEOTIDE SEQUENCE</scope>
    <source>
        <strain evidence="2">ECLA1</strain>
    </source>
</reference>
<keyword evidence="3" id="KW-1185">Reference proteome</keyword>
<feature type="region of interest" description="Disordered" evidence="1">
    <location>
        <begin position="1"/>
        <end position="24"/>
    </location>
</feature>